<dbReference type="InterPro" id="IPR052387">
    <property type="entry name" value="Fibrocystin"/>
</dbReference>
<dbReference type="Proteomes" id="UP000603141">
    <property type="component" value="Unassembled WGS sequence"/>
</dbReference>
<dbReference type="Gene3D" id="2.60.120.1560">
    <property type="match status" value="4"/>
</dbReference>
<dbReference type="PROSITE" id="PS51820">
    <property type="entry name" value="PA14"/>
    <property type="match status" value="6"/>
</dbReference>
<feature type="domain" description="PA14" evidence="3">
    <location>
        <begin position="441"/>
        <end position="596"/>
    </location>
</feature>
<organism evidence="4 5">
    <name type="scientific">Luteolibacter pohnpeiensis</name>
    <dbReference type="NCBI Taxonomy" id="454153"/>
    <lineage>
        <taxon>Bacteria</taxon>
        <taxon>Pseudomonadati</taxon>
        <taxon>Verrucomicrobiota</taxon>
        <taxon>Verrucomicrobiia</taxon>
        <taxon>Verrucomicrobiales</taxon>
        <taxon>Verrucomicrobiaceae</taxon>
        <taxon>Luteolibacter</taxon>
    </lineage>
</organism>
<dbReference type="SUPFAM" id="SSF56988">
    <property type="entry name" value="Anthrax protective antigen"/>
    <property type="match status" value="6"/>
</dbReference>
<feature type="domain" description="PA14" evidence="3">
    <location>
        <begin position="878"/>
        <end position="1039"/>
    </location>
</feature>
<evidence type="ECO:0000256" key="2">
    <source>
        <dbReference type="SAM" id="MobiDB-lite"/>
    </source>
</evidence>
<feature type="domain" description="PA14" evidence="3">
    <location>
        <begin position="221"/>
        <end position="378"/>
    </location>
</feature>
<dbReference type="Pfam" id="PF07691">
    <property type="entry name" value="PA14"/>
    <property type="match status" value="5"/>
</dbReference>
<evidence type="ECO:0000313" key="5">
    <source>
        <dbReference type="Proteomes" id="UP000603141"/>
    </source>
</evidence>
<evidence type="ECO:0000256" key="1">
    <source>
        <dbReference type="ARBA" id="ARBA00022729"/>
    </source>
</evidence>
<dbReference type="InterPro" id="IPR018247">
    <property type="entry name" value="EF_Hand_1_Ca_BS"/>
</dbReference>
<dbReference type="Gene3D" id="3.90.182.10">
    <property type="entry name" value="Toxin - Anthrax Protective Antigen,domain 1"/>
    <property type="match status" value="2"/>
</dbReference>
<dbReference type="PROSITE" id="PS00018">
    <property type="entry name" value="EF_HAND_1"/>
    <property type="match status" value="1"/>
</dbReference>
<feature type="domain" description="PA14" evidence="3">
    <location>
        <begin position="3"/>
        <end position="159"/>
    </location>
</feature>
<evidence type="ECO:0000259" key="3">
    <source>
        <dbReference type="PROSITE" id="PS51820"/>
    </source>
</evidence>
<dbReference type="InterPro" id="IPR037524">
    <property type="entry name" value="PA14/GLEYA"/>
</dbReference>
<protein>
    <recommendedName>
        <fullName evidence="3">PA14 domain-containing protein</fullName>
    </recommendedName>
</protein>
<comment type="caution">
    <text evidence="4">The sequence shown here is derived from an EMBL/GenBank/DDBJ whole genome shotgun (WGS) entry which is preliminary data.</text>
</comment>
<feature type="domain" description="PA14" evidence="3">
    <location>
        <begin position="1095"/>
        <end position="1270"/>
    </location>
</feature>
<dbReference type="InterPro" id="IPR018871">
    <property type="entry name" value="GLEYA_adhesin_domain"/>
</dbReference>
<accession>A0A934SE30</accession>
<name>A0A934SE30_9BACT</name>
<dbReference type="SMART" id="SM00758">
    <property type="entry name" value="PA14"/>
    <property type="match status" value="6"/>
</dbReference>
<feature type="region of interest" description="Disordered" evidence="2">
    <location>
        <begin position="388"/>
        <end position="418"/>
    </location>
</feature>
<reference evidence="4" key="1">
    <citation type="submission" date="2021-01" db="EMBL/GenBank/DDBJ databases">
        <title>Modified the classification status of verrucomicrobia.</title>
        <authorList>
            <person name="Feng X."/>
        </authorList>
    </citation>
    <scope>NUCLEOTIDE SEQUENCE</scope>
    <source>
        <strain evidence="4">KCTC 22041</strain>
    </source>
</reference>
<feature type="domain" description="PA14" evidence="3">
    <location>
        <begin position="662"/>
        <end position="819"/>
    </location>
</feature>
<dbReference type="EMBL" id="JAENIJ010000048">
    <property type="protein sequence ID" value="MBK1884427.1"/>
    <property type="molecule type" value="Genomic_DNA"/>
</dbReference>
<sequence length="1851" mass="201453">MAGELGKLSRELWFDVSGTSTAGLYENPVLFGAPDTKDLVDSNAVPSNIGDNYIQRLRGYLKPATTGNYTFWISSDDYSELWLSTTDSKFDRVKIASLAGATSVNAWDDQTSQMSVSITLQAGQSYFLEVLHKEGSVSDHVEVAWQQAGGIRQLIPSSYIESFTLDANDLNENELPDDWELQYGLNSATAADQLALADPDHDGFTNYEEASLGMDPTTHSRIPGVLTMDTWDGIRGTKVEFLTWNPRFSSTPDSTEYVTSAATPTNRGDYFGTRLRGLVTAPVTGNYTFYISGDDQCELWLSGSESQFGKQKIAGMYGSTNVAQWDKYTEQQSVTFSLVAGQSYYIEAILKEALVSDHMEIGWMTPDATAISIIPGSALSSHAFDLDDPDGDEMPSAWETTNGLDPMSAGDDDGGAADPDADGIQNWMEYEINSDPFTKNSISGGMAREVWRNVTNSLSDFRNSTRYWDTADELSVFYGALSPINDGDNFAARGRAWLTAPTTGDYTFWIASDDDSELWLSPTASKFGRTKIAYVSGATGQQSWDSNASQQSATIHLVEGESYFMEVLHKEGGGDDHFSIAWQILGGSREVIPASALMSFTFDPDDIDNDELLDSWELTHGFSTSDNGTIYPDQHPLADPDGDGVTNLEESINNTDPFERFREAGGLTLDTWGNVNGLSINHLRYSSKFTAAPDETEFVTSAATPANRGDNYGSRLRGVVIAPVTGVYTFYLASDDHGELWLSSSESQFAKQKIAYVEGATGVEQWDLFSSQQSTGISLQAGQKYYIEAWLKESVGNDHLEIGWTVPGTSSIDIIPSSALEGHTHDIEDPDGDDMPSSWEIAAGLDPMSAEGDNGLGGDPDRDGIVNWLEYENGSSPYTPNRLAGAMFREVWTSNAEGGNINDFRNSERFFEEADLTGVVPGGESAQNWGDNYTQRLRGIITAPVTGDYSFWISSDDNGELWISSSESKFDRKRIAYCVGTTVAQSWDGHPFQKSPVIHLIAGEKYFIEALHKEGSGVDHLEIAWQIPGEAREMIPPSAIESYAGEANDQNYDEMRDDWEITHGFSLANTNEGNFHQLADPDGDSVPNWAESMKNTDPFAAGSVDGFLSFSRWDEMPFYSVTSTVSDKGYYDTPSSTDIMVDGTTGVLTGDYIASRARGYIEVPQSGNYTFWVSGNTSVELWLSTDETKYKKQRIARIAPEMGSGQGIAWSSDGAPWDLFASQMSDPVALEAGHKYFIEVIHQRGHGTTCSFSLGWACDDGERSLIPSEALSSYTPETDDLDDDYLPDAWETSYGLNTNDNGFVDIDREGERGDYDHDGLSNRIEYLIGTNPTLVDSNGDGITDGESFYQLDGDPLASVGASEQVVSVIDIHTPVGGNMTWSEFGDGVVGDNFRGSIAFDFIVPESGKQWILAVEGTILSQLHATKELQIETTVDSVSLGSQLMSYPKDETATMRVLTGVLSGGTHRVEFFIDNTIASETFQLLGFELRRPTGPDLDLDGTIDWLAWFYQHNSIQTASGESHTSPASVEGSTRYPGNLILTWNGADAAVQTGLNDKHWFADVPLNTNGSTTVVGSFEGGANTHQISLNWTPLNLNSVSSYSIRVGDTLQFNYPQSAGDTAQVAYQVGSLSYSQHPASEGVFQTFQQAGTYTLTATHTSGASSSVEIEVYDSDFGGDPMYLGNEVANTYTYLDVPAALTLQVAAPLRLLEGGAEGTGSYAKLESTASGSYGILARLYEGGPIVARGGIEVMGFAGATDAVFQTTQKATDVPGYILVQSPVIITGLPLGYTVRVVIDRAGVMFLDGSTELLLTAEDFVNGVYMASFLMPASMDGGYCHYFEILDENGEVVARY</sequence>
<dbReference type="PANTHER" id="PTHR46769">
    <property type="entry name" value="POLYCYSTIC KIDNEY AND HEPATIC DISEASE 1 (AUTOSOMAL RECESSIVE)-LIKE 1"/>
    <property type="match status" value="1"/>
</dbReference>
<dbReference type="InterPro" id="IPR011658">
    <property type="entry name" value="PA14_dom"/>
</dbReference>
<keyword evidence="5" id="KW-1185">Reference proteome</keyword>
<dbReference type="Pfam" id="PF10528">
    <property type="entry name" value="GLEYA"/>
    <property type="match status" value="1"/>
</dbReference>
<evidence type="ECO:0000313" key="4">
    <source>
        <dbReference type="EMBL" id="MBK1884427.1"/>
    </source>
</evidence>
<proteinExistence type="predicted"/>
<dbReference type="PANTHER" id="PTHR46769:SF2">
    <property type="entry name" value="FIBROCYSTIN-L ISOFORM 2 PRECURSOR-RELATED"/>
    <property type="match status" value="1"/>
</dbReference>
<gene>
    <name evidence="4" type="ORF">JIN85_18565</name>
</gene>
<keyword evidence="1" id="KW-0732">Signal</keyword>